<proteinExistence type="predicted"/>
<feature type="signal peptide" evidence="2">
    <location>
        <begin position="1"/>
        <end position="23"/>
    </location>
</feature>
<organism evidence="5 6">
    <name type="scientific">Humisphaera borealis</name>
    <dbReference type="NCBI Taxonomy" id="2807512"/>
    <lineage>
        <taxon>Bacteria</taxon>
        <taxon>Pseudomonadati</taxon>
        <taxon>Planctomycetota</taxon>
        <taxon>Phycisphaerae</taxon>
        <taxon>Tepidisphaerales</taxon>
        <taxon>Tepidisphaeraceae</taxon>
        <taxon>Humisphaera</taxon>
    </lineage>
</organism>
<dbReference type="InterPro" id="IPR022655">
    <property type="entry name" value="DUF1553"/>
</dbReference>
<dbReference type="PANTHER" id="PTHR35889">
    <property type="entry name" value="CYCLOINULO-OLIGOSACCHARIDE FRUCTANOTRANSFERASE-RELATED"/>
    <property type="match status" value="1"/>
</dbReference>
<dbReference type="KEGG" id="hbs:IPV69_10275"/>
<name>A0A7M2X1X7_9BACT</name>
<feature type="domain" description="DUF1549" evidence="3">
    <location>
        <begin position="31"/>
        <end position="219"/>
    </location>
</feature>
<dbReference type="EMBL" id="CP063458">
    <property type="protein sequence ID" value="QOV91713.1"/>
    <property type="molecule type" value="Genomic_DNA"/>
</dbReference>
<keyword evidence="6" id="KW-1185">Reference proteome</keyword>
<evidence type="ECO:0000259" key="3">
    <source>
        <dbReference type="Pfam" id="PF07583"/>
    </source>
</evidence>
<sequence>MSRSPLHLTLCLLVAALALDVRAEAPLHERIDAAVESHAAANKIAVAPPADDAEFLRRLYLDLTGTLPTVDEARAFLADKDPAKRQKLIDKLLADDRFPRRMAEAMTVMFMERRLAPDKPEIEQFESYLRGALAANKPADQIVAEMLSPTPDDEATRGATIFLAKRLENYGQNPVDYPMLTRDVGRMFLGVDLQCAQCHNHLTVREYKQSDFQGLFAFVGHSYLRKDVSYPAVGEKLVDKKIEFASVFAGEKREIGPRLPAMEEVSIPVFDKGQEWQTPPDKAKKSLGVPKFSPLKVLSQQLPTAQNPLFKRNMANRLWYLMVGRGVVHPLDLHHKDNPPSVAALLDVLAEDFASSGFDIKRYVREIALSRTYQRSSRLPEAASGQMPQPGSFAVAPLKRLSPEQLLHASLMATGDWEKVSSRRAEPAATKPVAAADADVEETESPAKKGQGKPLTLKELRKKFVTAFAAPAGEPEIEFSPTVAAALFVLNDDSTLEWLTRRDGNLIDRLAKIDDSAKVAEELYLSVLTRMPTDEERADVAGHLTAKQEPGGSAAGNRDRAIGELVWSLLASTEFAVNH</sequence>
<evidence type="ECO:0000313" key="6">
    <source>
        <dbReference type="Proteomes" id="UP000593765"/>
    </source>
</evidence>
<evidence type="ECO:0000256" key="1">
    <source>
        <dbReference type="SAM" id="MobiDB-lite"/>
    </source>
</evidence>
<evidence type="ECO:0000313" key="5">
    <source>
        <dbReference type="EMBL" id="QOV91713.1"/>
    </source>
</evidence>
<gene>
    <name evidence="5" type="ORF">IPV69_10275</name>
</gene>
<feature type="chain" id="PRO_5034219435" evidence="2">
    <location>
        <begin position="24"/>
        <end position="579"/>
    </location>
</feature>
<dbReference type="Pfam" id="PF07583">
    <property type="entry name" value="PSCyt2"/>
    <property type="match status" value="1"/>
</dbReference>
<dbReference type="Pfam" id="PF07587">
    <property type="entry name" value="PSD1"/>
    <property type="match status" value="1"/>
</dbReference>
<protein>
    <submittedName>
        <fullName evidence="5">DUF1549 domain-containing protein</fullName>
    </submittedName>
</protein>
<accession>A0A7M2X1X7</accession>
<feature type="compositionally biased region" description="Low complexity" evidence="1">
    <location>
        <begin position="427"/>
        <end position="437"/>
    </location>
</feature>
<evidence type="ECO:0000256" key="2">
    <source>
        <dbReference type="SAM" id="SignalP"/>
    </source>
</evidence>
<reference evidence="5 6" key="1">
    <citation type="submission" date="2020-10" db="EMBL/GenBank/DDBJ databases">
        <title>Wide distribution of Phycisphaera-like planctomycetes from WD2101 soil group in peatlands and genome analysis of the first cultivated representative.</title>
        <authorList>
            <person name="Dedysh S.N."/>
            <person name="Beletsky A.V."/>
            <person name="Ivanova A."/>
            <person name="Kulichevskaya I.S."/>
            <person name="Suzina N.E."/>
            <person name="Philippov D.A."/>
            <person name="Rakitin A.L."/>
            <person name="Mardanov A.V."/>
            <person name="Ravin N.V."/>
        </authorList>
    </citation>
    <scope>NUCLEOTIDE SEQUENCE [LARGE SCALE GENOMIC DNA]</scope>
    <source>
        <strain evidence="5 6">M1803</strain>
    </source>
</reference>
<dbReference type="PANTHER" id="PTHR35889:SF3">
    <property type="entry name" value="F-BOX DOMAIN-CONTAINING PROTEIN"/>
    <property type="match status" value="1"/>
</dbReference>
<dbReference type="InterPro" id="IPR011444">
    <property type="entry name" value="DUF1549"/>
</dbReference>
<dbReference type="Proteomes" id="UP000593765">
    <property type="component" value="Chromosome"/>
</dbReference>
<feature type="region of interest" description="Disordered" evidence="1">
    <location>
        <begin position="422"/>
        <end position="454"/>
    </location>
</feature>
<evidence type="ECO:0000259" key="4">
    <source>
        <dbReference type="Pfam" id="PF07587"/>
    </source>
</evidence>
<dbReference type="RefSeq" id="WP_206295023.1">
    <property type="nucleotide sequence ID" value="NZ_CP063458.1"/>
</dbReference>
<dbReference type="AlphaFoldDB" id="A0A7M2X1X7"/>
<keyword evidence="2" id="KW-0732">Signal</keyword>
<feature type="domain" description="DUF1553" evidence="4">
    <location>
        <begin position="298"/>
        <end position="541"/>
    </location>
</feature>